<organism evidence="1 2">
    <name type="scientific">Cutaneotrichosporon oleaginosum</name>
    <dbReference type="NCBI Taxonomy" id="879819"/>
    <lineage>
        <taxon>Eukaryota</taxon>
        <taxon>Fungi</taxon>
        <taxon>Dikarya</taxon>
        <taxon>Basidiomycota</taxon>
        <taxon>Agaricomycotina</taxon>
        <taxon>Tremellomycetes</taxon>
        <taxon>Trichosporonales</taxon>
        <taxon>Trichosporonaceae</taxon>
        <taxon>Cutaneotrichosporon</taxon>
    </lineage>
</organism>
<gene>
    <name evidence="1" type="ORF">CC85DRAFT_298316</name>
</gene>
<name>A0A0J1ATQ2_9TREE</name>
<dbReference type="STRING" id="879819.A0A0J1ATQ2"/>
<dbReference type="PANTHER" id="PTHR34706:SF1">
    <property type="entry name" value="VWFA DOMAIN-CONTAINING PROTEIN"/>
    <property type="match status" value="1"/>
</dbReference>
<dbReference type="EMBL" id="KQ087287">
    <property type="protein sequence ID" value="KLT38709.1"/>
    <property type="molecule type" value="Genomic_DNA"/>
</dbReference>
<dbReference type="Proteomes" id="UP000053611">
    <property type="component" value="Unassembled WGS sequence"/>
</dbReference>
<dbReference type="OrthoDB" id="2142040at2759"/>
<protein>
    <submittedName>
        <fullName evidence="1">Uncharacterized protein</fullName>
    </submittedName>
</protein>
<accession>A0A0J1ATQ2</accession>
<keyword evidence="2" id="KW-1185">Reference proteome</keyword>
<sequence>MAGPRWEQAQKAVMGVVQQAVRYSRNGIDCFFMNSKRVGKDLRVPADVEDLFAGLQPRGATPTGLRIEAILREYMSRLERSVATAFARPLVGRLRSLAADPSLDRTLLMDSAPTDDPESVLVSIAKRLDRGDFPLSQVGVQLLQIGDDADAREALQELDDGLAAAHGVRDMVDTVPYRGEELTSDLIVKVLLGGINRRLDRRG</sequence>
<dbReference type="AlphaFoldDB" id="A0A0J1ATQ2"/>
<evidence type="ECO:0000313" key="1">
    <source>
        <dbReference type="EMBL" id="KLT38709.1"/>
    </source>
</evidence>
<reference evidence="1 2" key="1">
    <citation type="submission" date="2015-03" db="EMBL/GenBank/DDBJ databases">
        <title>Genomics and transcriptomics of the oil-accumulating basidiomycete yeast T. oleaginosus allow insights into substrate utilization and the diverse evolutionary trajectories of mating systems in fungi.</title>
        <authorList>
            <consortium name="DOE Joint Genome Institute"/>
            <person name="Kourist R."/>
            <person name="Kracht O."/>
            <person name="Bracharz F."/>
            <person name="Lipzen A."/>
            <person name="Nolan M."/>
            <person name="Ohm R."/>
            <person name="Grigoriev I."/>
            <person name="Sun S."/>
            <person name="Heitman J."/>
            <person name="Bruck T."/>
            <person name="Nowrousian M."/>
        </authorList>
    </citation>
    <scope>NUCLEOTIDE SEQUENCE [LARGE SCALE GENOMIC DNA]</scope>
    <source>
        <strain evidence="1 2">IBC0246</strain>
    </source>
</reference>
<proteinExistence type="predicted"/>
<dbReference type="PANTHER" id="PTHR34706">
    <property type="entry name" value="SLR1338 PROTEIN"/>
    <property type="match status" value="1"/>
</dbReference>
<evidence type="ECO:0000313" key="2">
    <source>
        <dbReference type="Proteomes" id="UP000053611"/>
    </source>
</evidence>